<gene>
    <name evidence="2" type="ORF">LSCM1_00466</name>
</gene>
<protein>
    <submittedName>
        <fullName evidence="2">Uncharacterized protein</fullName>
    </submittedName>
</protein>
<feature type="compositionally biased region" description="Polar residues" evidence="1">
    <location>
        <begin position="228"/>
        <end position="247"/>
    </location>
</feature>
<keyword evidence="3" id="KW-1185">Reference proteome</keyword>
<evidence type="ECO:0000256" key="1">
    <source>
        <dbReference type="SAM" id="MobiDB-lite"/>
    </source>
</evidence>
<dbReference type="AlphaFoldDB" id="A0A836KB28"/>
<feature type="compositionally biased region" description="Low complexity" evidence="1">
    <location>
        <begin position="79"/>
        <end position="97"/>
    </location>
</feature>
<feature type="compositionally biased region" description="Basic and acidic residues" evidence="1">
    <location>
        <begin position="416"/>
        <end position="428"/>
    </location>
</feature>
<accession>A0A836KB28</accession>
<proteinExistence type="predicted"/>
<dbReference type="OrthoDB" id="265811at2759"/>
<feature type="compositionally biased region" description="Low complexity" evidence="1">
    <location>
        <begin position="402"/>
        <end position="415"/>
    </location>
</feature>
<dbReference type="Proteomes" id="UP000673552">
    <property type="component" value="Chromosome 36"/>
</dbReference>
<dbReference type="GeneID" id="92510629"/>
<feature type="region of interest" description="Disordered" evidence="1">
    <location>
        <begin position="123"/>
        <end position="179"/>
    </location>
</feature>
<feature type="compositionally biased region" description="Polar residues" evidence="1">
    <location>
        <begin position="430"/>
        <end position="450"/>
    </location>
</feature>
<dbReference type="EMBL" id="JAFEUZ010000036">
    <property type="protein sequence ID" value="KAG5464285.1"/>
    <property type="molecule type" value="Genomic_DNA"/>
</dbReference>
<feature type="region of interest" description="Disordered" evidence="1">
    <location>
        <begin position="218"/>
        <end position="250"/>
    </location>
</feature>
<dbReference type="KEGG" id="lmat:92510629"/>
<organism evidence="2 3">
    <name type="scientific">Leishmania martiniquensis</name>
    <dbReference type="NCBI Taxonomy" id="1580590"/>
    <lineage>
        <taxon>Eukaryota</taxon>
        <taxon>Discoba</taxon>
        <taxon>Euglenozoa</taxon>
        <taxon>Kinetoplastea</taxon>
        <taxon>Metakinetoplastina</taxon>
        <taxon>Trypanosomatida</taxon>
        <taxon>Trypanosomatidae</taxon>
        <taxon>Leishmaniinae</taxon>
        <taxon>Leishmania</taxon>
    </lineage>
</organism>
<feature type="compositionally biased region" description="Polar residues" evidence="1">
    <location>
        <begin position="131"/>
        <end position="158"/>
    </location>
</feature>
<reference evidence="2 3" key="1">
    <citation type="submission" date="2021-03" db="EMBL/GenBank/DDBJ databases">
        <title>Leishmania (Mundinia) martiniquensis Genome sequencing and assembly.</title>
        <authorList>
            <person name="Almutairi H."/>
            <person name="Gatherer D."/>
        </authorList>
    </citation>
    <scope>NUCLEOTIDE SEQUENCE [LARGE SCALE GENOMIC DNA]</scope>
    <source>
        <strain evidence="2">LSCM1</strain>
    </source>
</reference>
<evidence type="ECO:0000313" key="2">
    <source>
        <dbReference type="EMBL" id="KAG5464285.1"/>
    </source>
</evidence>
<feature type="compositionally biased region" description="Basic residues" evidence="1">
    <location>
        <begin position="452"/>
        <end position="461"/>
    </location>
</feature>
<feature type="compositionally biased region" description="Low complexity" evidence="1">
    <location>
        <begin position="166"/>
        <end position="175"/>
    </location>
</feature>
<comment type="caution">
    <text evidence="2">The sequence shown here is derived from an EMBL/GenBank/DDBJ whole genome shotgun (WGS) entry which is preliminary data.</text>
</comment>
<feature type="region of interest" description="Disordered" evidence="1">
    <location>
        <begin position="74"/>
        <end position="100"/>
    </location>
</feature>
<evidence type="ECO:0000313" key="3">
    <source>
        <dbReference type="Proteomes" id="UP000673552"/>
    </source>
</evidence>
<name>A0A836KB28_9TRYP</name>
<feature type="region of interest" description="Disordered" evidence="1">
    <location>
        <begin position="368"/>
        <end position="526"/>
    </location>
</feature>
<feature type="compositionally biased region" description="Basic and acidic residues" evidence="1">
    <location>
        <begin position="509"/>
        <end position="521"/>
    </location>
</feature>
<dbReference type="RefSeq" id="XP_067174222.1">
    <property type="nucleotide sequence ID" value="XM_067318117.1"/>
</dbReference>
<sequence length="545" mass="59086">MDNGDASSLVHGSGAVVPRIELHPKLMTHRCDSDSHISSAPQTPLSSLAVPTNAELAYAGVTAQDGVVQQLSARNQKESLIGSRGRPSPSSSGLRPLKAIKAGRITDEPWRLRELLERRAISGTPADGHLKQQQQRSTRNIPSSGVSCLSDGAGNSNESARHRPNSHSSPASSLSKPRHPYAHVTSVLHEYCNNHITALEARYRVARSHSSAALAYSDEQRRGEVVSPRSSETGYASSAQGQVSARQMSKVRRLSSVSSFNRLNSPRARAAEGEGGRGSIPRAAFDAPHIRYAAVVNRMNSHRSSSARLRASTPLTSSSRKADFVPEVATRIPDRFKYIPPTEDEKLLHRVATLSALKEWQERERATWGVGREGTGAGSRSGRAARNRARTSSQQSPPSYRAHAASHASSASQLQHSDKENGAADRWQKWTGNAASARSGQSWDSSTPFTQRRAKMSRKAKIAAEQRDGQSANGDAGEWDRRHPTKRKGAFTPRSHSRGDPAAQSSPRKYRESPRVSDRGESAASTSSFRLKLLFDVAAPSLCMA</sequence>